<gene>
    <name evidence="1" type="ORF">Cygsa01_00021</name>
</gene>
<accession>A0AAU6W4A6</accession>
<proteinExistence type="predicted"/>
<dbReference type="EMBL" id="PP179332">
    <property type="protein sequence ID" value="XAI71067.1"/>
    <property type="molecule type" value="Genomic_DNA"/>
</dbReference>
<sequence>MSNKIKSTLASAAGVILLLLVFCWPHLIRGEADVLINKTEQRCEEGTKCKYLVFTDQGVFKNTDSKLLEFKWNSSDLYGELVAGKRFHIRYYGVRFGFFSMYPNITTVAPLK</sequence>
<evidence type="ECO:0000313" key="1">
    <source>
        <dbReference type="EMBL" id="XAI71067.1"/>
    </source>
</evidence>
<organism evidence="1">
    <name type="scientific">Pseudomonas phage Cygsa01</name>
    <dbReference type="NCBI Taxonomy" id="3138529"/>
    <lineage>
        <taxon>Viruses</taxon>
    </lineage>
</organism>
<protein>
    <submittedName>
        <fullName evidence="1">Uncharacterized protein</fullName>
    </submittedName>
</protein>
<name>A0AAU6W4A6_9VIRU</name>
<reference evidence="1" key="1">
    <citation type="journal article" date="2024" name="J. Gen. Virol.">
        <title>Novel phages of Pseudomonas syringae unveil numerous potential auxiliary metabolic genes.</title>
        <authorList>
            <person name="Feltin C."/>
            <person name="Garneau J.R."/>
            <person name="Morris C.E."/>
            <person name="Berard A."/>
            <person name="Torres-Barcelo C."/>
        </authorList>
    </citation>
    <scope>NUCLEOTIDE SEQUENCE</scope>
</reference>